<protein>
    <submittedName>
        <fullName evidence="2">Helix-turn-helix domain-containing protein</fullName>
    </submittedName>
</protein>
<dbReference type="Proteomes" id="UP001343492">
    <property type="component" value="Unassembled WGS sequence"/>
</dbReference>
<evidence type="ECO:0000313" key="2">
    <source>
        <dbReference type="EMBL" id="MEE1876812.1"/>
    </source>
</evidence>
<gene>
    <name evidence="2" type="ORF">VRS74_03835</name>
</gene>
<feature type="domain" description="Helix-turn-helix" evidence="1">
    <location>
        <begin position="6"/>
        <end position="51"/>
    </location>
</feature>
<evidence type="ECO:0000313" key="3">
    <source>
        <dbReference type="Proteomes" id="UP001343492"/>
    </source>
</evidence>
<accession>A0ABU7GCY9</accession>
<dbReference type="InterPro" id="IPR041657">
    <property type="entry name" value="HTH_17"/>
</dbReference>
<proteinExistence type="predicted"/>
<name>A0ABU7GCY9_9SPHN</name>
<dbReference type="EMBL" id="JAZDQV010000003">
    <property type="protein sequence ID" value="MEE1876812.1"/>
    <property type="molecule type" value="Genomic_DNA"/>
</dbReference>
<evidence type="ECO:0000259" key="1">
    <source>
        <dbReference type="Pfam" id="PF12728"/>
    </source>
</evidence>
<reference evidence="2 3" key="1">
    <citation type="submission" date="2024-01" db="EMBL/GenBank/DDBJ databases">
        <title>The genome sequence of Erythrobacteraceae sp. strain 1XM1-14.</title>
        <authorList>
            <person name="Liu Y."/>
        </authorList>
    </citation>
    <scope>NUCLEOTIDE SEQUENCE [LARGE SCALE GENOMIC DNA]</scope>
    <source>
        <strain evidence="2 3">1XM1-14</strain>
    </source>
</reference>
<comment type="caution">
    <text evidence="2">The sequence shown here is derived from an EMBL/GenBank/DDBJ whole genome shotgun (WGS) entry which is preliminary data.</text>
</comment>
<dbReference type="NCBIfam" id="TIGR01764">
    <property type="entry name" value="excise"/>
    <property type="match status" value="1"/>
</dbReference>
<dbReference type="Pfam" id="PF12728">
    <property type="entry name" value="HTH_17"/>
    <property type="match status" value="1"/>
</dbReference>
<dbReference type="RefSeq" id="WP_354143921.1">
    <property type="nucleotide sequence ID" value="NZ_JAZDQV010000003.1"/>
</dbReference>
<keyword evidence="3" id="KW-1185">Reference proteome</keyword>
<sequence length="56" mass="5933">MSPITLSIADTCTALSLSRSSIYKLINAGRLRTLKIGTRTLITVESIEALVGGGRL</sequence>
<dbReference type="InterPro" id="IPR010093">
    <property type="entry name" value="SinI_DNA-bd"/>
</dbReference>
<organism evidence="2 3">
    <name type="scientific">Altererythrobacter litoralis</name>
    <dbReference type="NCBI Taxonomy" id="3113904"/>
    <lineage>
        <taxon>Bacteria</taxon>
        <taxon>Pseudomonadati</taxon>
        <taxon>Pseudomonadota</taxon>
        <taxon>Alphaproteobacteria</taxon>
        <taxon>Sphingomonadales</taxon>
        <taxon>Erythrobacteraceae</taxon>
        <taxon>Altererythrobacter</taxon>
    </lineage>
</organism>